<dbReference type="EMBL" id="OX365908">
    <property type="protein sequence ID" value="CAI4047848.1"/>
    <property type="molecule type" value="Genomic_DNA"/>
</dbReference>
<dbReference type="Gene3D" id="3.40.50.150">
    <property type="entry name" value="Vaccinia Virus protein VP39"/>
    <property type="match status" value="1"/>
</dbReference>
<dbReference type="GO" id="GO:0002098">
    <property type="term" value="P:tRNA wobble uridine modification"/>
    <property type="evidence" value="ECO:0007669"/>
    <property type="project" value="TreeGrafter"/>
</dbReference>
<proteinExistence type="predicted"/>
<dbReference type="GO" id="GO:0005737">
    <property type="term" value="C:cytoplasm"/>
    <property type="evidence" value="ECO:0007669"/>
    <property type="project" value="TreeGrafter"/>
</dbReference>
<organism evidence="1 2">
    <name type="scientific">Saccharomyces kudriavzevii (strain ATCC MYA-4449 / AS 2.2408 / CBS 8840 / NBRC 1802 / NCYC 2889)</name>
    <name type="common">Yeast</name>
    <dbReference type="NCBI Taxonomy" id="226230"/>
    <lineage>
        <taxon>Eukaryota</taxon>
        <taxon>Fungi</taxon>
        <taxon>Dikarya</taxon>
        <taxon>Ascomycota</taxon>
        <taxon>Saccharomycotina</taxon>
        <taxon>Saccharomycetes</taxon>
        <taxon>Saccharomycetales</taxon>
        <taxon>Saccharomycetaceae</taxon>
        <taxon>Saccharomyces</taxon>
    </lineage>
</organism>
<evidence type="ECO:0000313" key="2">
    <source>
        <dbReference type="Proteomes" id="UP001162087"/>
    </source>
</evidence>
<dbReference type="Pfam" id="PF08241">
    <property type="entry name" value="Methyltransf_11"/>
    <property type="match status" value="1"/>
</dbReference>
<dbReference type="GO" id="GO:0005634">
    <property type="term" value="C:nucleus"/>
    <property type="evidence" value="ECO:0007669"/>
    <property type="project" value="TreeGrafter"/>
</dbReference>
<dbReference type="PANTHER" id="PTHR13069:SF21">
    <property type="entry name" value="ALKYLATED DNA REPAIR PROTEIN ALKB HOMOLOG 8"/>
    <property type="match status" value="1"/>
</dbReference>
<dbReference type="OrthoDB" id="271595at2759"/>
<gene>
    <name evidence="1" type="primary">SKDI13G1220</name>
    <name evidence="1" type="ORF">SKDI_13G1220</name>
</gene>
<dbReference type="GO" id="GO:0008757">
    <property type="term" value="F:S-adenosylmethionine-dependent methyltransferase activity"/>
    <property type="evidence" value="ECO:0007669"/>
    <property type="project" value="InterPro"/>
</dbReference>
<dbReference type="SUPFAM" id="SSF53335">
    <property type="entry name" value="S-adenosyl-L-methionine-dependent methyltransferases"/>
    <property type="match status" value="1"/>
</dbReference>
<reference evidence="1" key="1">
    <citation type="submission" date="2022-10" db="EMBL/GenBank/DDBJ databases">
        <authorList>
            <person name="Byrne P K."/>
        </authorList>
    </citation>
    <scope>NUCLEOTIDE SEQUENCE</scope>
    <source>
        <strain evidence="1">IFO1802</strain>
    </source>
</reference>
<name>A0AA35J3W2_SACK1</name>
<dbReference type="CDD" id="cd02440">
    <property type="entry name" value="AdoMet_MTases"/>
    <property type="match status" value="1"/>
</dbReference>
<dbReference type="GO" id="GO:0106335">
    <property type="term" value="F:tRNA (5-carboxymethyluridine(34)-5-O)-methyltransferase activity"/>
    <property type="evidence" value="ECO:0007669"/>
    <property type="project" value="TreeGrafter"/>
</dbReference>
<evidence type="ECO:0000313" key="1">
    <source>
        <dbReference type="EMBL" id="CAI4047848.1"/>
    </source>
</evidence>
<dbReference type="InterPro" id="IPR013216">
    <property type="entry name" value="Methyltransf_11"/>
</dbReference>
<dbReference type="GO" id="GO:0000049">
    <property type="term" value="F:tRNA binding"/>
    <property type="evidence" value="ECO:0007669"/>
    <property type="project" value="TreeGrafter"/>
</dbReference>
<dbReference type="Proteomes" id="UP001162087">
    <property type="component" value="Chromosome 13"/>
</dbReference>
<dbReference type="InterPro" id="IPR051422">
    <property type="entry name" value="AlkB_tRNA_MeTrf/Diox"/>
</dbReference>
<dbReference type="GO" id="GO:0030488">
    <property type="term" value="P:tRNA methylation"/>
    <property type="evidence" value="ECO:0007669"/>
    <property type="project" value="TreeGrafter"/>
</dbReference>
<dbReference type="InterPro" id="IPR029063">
    <property type="entry name" value="SAM-dependent_MTases_sf"/>
</dbReference>
<keyword evidence="2" id="KW-1185">Reference proteome</keyword>
<sequence length="274" mass="31499">MEANEAARKEQEYVHKVYNQIAPHFSQTRYKPWPIVTQFLQTRAMGAIGVDVGCGNGKYLGVNPNVYIIGSDRSDGLIECARDIDPSYNLLVADGLNLPHMDNTFDFAISIAVVHHWSTRERRVEVIRHILSKLRQGGQALIYCWALEQGSSRRGYHEGMEQDVFVPWVLPKDKLKPKSTPVAKAKAKAKPDLTNIPPKERSEYLQRWKEEEQRGQGLGDGSDKHQEQKQEEVKYRYYHLYREGELSEDCRQAGAAVQSEGFERDNWWVVAQKR</sequence>
<dbReference type="PANTHER" id="PTHR13069">
    <property type="entry name" value="ALKYLATED DNA REPAIR PROTEIN ALKB HOMOLOG 8"/>
    <property type="match status" value="1"/>
</dbReference>
<protein>
    <submittedName>
        <fullName evidence="1">Uncharacterized protein</fullName>
    </submittedName>
</protein>
<accession>A0AA35J3W2</accession>